<dbReference type="Gene3D" id="1.10.490.10">
    <property type="entry name" value="Globins"/>
    <property type="match status" value="1"/>
</dbReference>
<reference evidence="9" key="1">
    <citation type="submission" date="2022-12" db="EMBL/GenBank/DDBJ databases">
        <authorList>
            <person name="Alioto T."/>
            <person name="Alioto T."/>
            <person name="Gomez Garrido J."/>
        </authorList>
    </citation>
    <scope>NUCLEOTIDE SEQUENCE</scope>
</reference>
<keyword evidence="6" id="KW-0408">Iron</keyword>
<dbReference type="GO" id="GO:0031838">
    <property type="term" value="C:haptoglobin-hemoglobin complex"/>
    <property type="evidence" value="ECO:0007669"/>
    <property type="project" value="TreeGrafter"/>
</dbReference>
<comment type="similarity">
    <text evidence="1 7">Belongs to the globin family.</text>
</comment>
<dbReference type="PROSITE" id="PS01033">
    <property type="entry name" value="GLOBIN"/>
    <property type="match status" value="1"/>
</dbReference>
<evidence type="ECO:0000313" key="9">
    <source>
        <dbReference type="EMBL" id="CAI5773818.1"/>
    </source>
</evidence>
<keyword evidence="3 7" id="KW-0349">Heme</keyword>
<evidence type="ECO:0000256" key="3">
    <source>
        <dbReference type="ARBA" id="ARBA00022617"/>
    </source>
</evidence>
<dbReference type="GO" id="GO:0042744">
    <property type="term" value="P:hydrogen peroxide catabolic process"/>
    <property type="evidence" value="ECO:0007669"/>
    <property type="project" value="TreeGrafter"/>
</dbReference>
<evidence type="ECO:0000259" key="8">
    <source>
        <dbReference type="PROSITE" id="PS01033"/>
    </source>
</evidence>
<keyword evidence="2 7" id="KW-0813">Transport</keyword>
<keyword evidence="5" id="KW-0479">Metal-binding</keyword>
<dbReference type="Pfam" id="PF00042">
    <property type="entry name" value="Globin"/>
    <property type="match status" value="1"/>
</dbReference>
<dbReference type="InterPro" id="IPR050056">
    <property type="entry name" value="Hemoglobin_oxygen_transport"/>
</dbReference>
<feature type="domain" description="Globin" evidence="8">
    <location>
        <begin position="3"/>
        <end position="140"/>
    </location>
</feature>
<dbReference type="SUPFAM" id="SSF46458">
    <property type="entry name" value="Globin-like"/>
    <property type="match status" value="1"/>
</dbReference>
<dbReference type="PANTHER" id="PTHR11442:SF7">
    <property type="entry name" value="HEMOGLOBIN SUBUNIT EPSILON"/>
    <property type="match status" value="1"/>
</dbReference>
<evidence type="ECO:0000256" key="7">
    <source>
        <dbReference type="RuleBase" id="RU000356"/>
    </source>
</evidence>
<keyword evidence="4 7" id="KW-0561">Oxygen transport</keyword>
<dbReference type="GO" id="GO:0072562">
    <property type="term" value="C:blood microparticle"/>
    <property type="evidence" value="ECO:0007669"/>
    <property type="project" value="TreeGrafter"/>
</dbReference>
<dbReference type="AlphaFoldDB" id="A0AA35KAX9"/>
<evidence type="ECO:0000256" key="1">
    <source>
        <dbReference type="ARBA" id="ARBA00008705"/>
    </source>
</evidence>
<dbReference type="PANTHER" id="PTHR11442">
    <property type="entry name" value="HEMOGLOBIN FAMILY MEMBER"/>
    <property type="match status" value="1"/>
</dbReference>
<sequence>MVHWTAEEKQLINTFWSKVNVADLAGWAGTPLSTWIITIRASPFLLPSFLPSLQLVDRLPLDPAFEPLQISLHKVKEAFSELRELLCDKLHVDPVNVRHQSEVLITLLAADFGKEFSPAYHHAFHKLVGVVAHALACRSH</sequence>
<name>A0AA35KAX9_9SAUR</name>
<dbReference type="GO" id="GO:0019825">
    <property type="term" value="F:oxygen binding"/>
    <property type="evidence" value="ECO:0007669"/>
    <property type="project" value="InterPro"/>
</dbReference>
<dbReference type="GO" id="GO:0046872">
    <property type="term" value="F:metal ion binding"/>
    <property type="evidence" value="ECO:0007669"/>
    <property type="project" value="UniProtKB-KW"/>
</dbReference>
<protein>
    <submittedName>
        <fullName evidence="9">Hemoglobin subunit beta-1-like</fullName>
    </submittedName>
</protein>
<evidence type="ECO:0000256" key="6">
    <source>
        <dbReference type="ARBA" id="ARBA00023004"/>
    </source>
</evidence>
<evidence type="ECO:0000256" key="2">
    <source>
        <dbReference type="ARBA" id="ARBA00022448"/>
    </source>
</evidence>
<dbReference type="InterPro" id="IPR012292">
    <property type="entry name" value="Globin/Proto"/>
</dbReference>
<gene>
    <name evidence="9" type="ORF">PODLI_1B012091</name>
</gene>
<organism evidence="9 10">
    <name type="scientific">Podarcis lilfordi</name>
    <name type="common">Lilford's wall lizard</name>
    <dbReference type="NCBI Taxonomy" id="74358"/>
    <lineage>
        <taxon>Eukaryota</taxon>
        <taxon>Metazoa</taxon>
        <taxon>Chordata</taxon>
        <taxon>Craniata</taxon>
        <taxon>Vertebrata</taxon>
        <taxon>Euteleostomi</taxon>
        <taxon>Lepidosauria</taxon>
        <taxon>Squamata</taxon>
        <taxon>Bifurcata</taxon>
        <taxon>Unidentata</taxon>
        <taxon>Episquamata</taxon>
        <taxon>Laterata</taxon>
        <taxon>Lacertibaenia</taxon>
        <taxon>Lacertidae</taxon>
        <taxon>Podarcis</taxon>
    </lineage>
</organism>
<accession>A0AA35KAX9</accession>
<dbReference type="Proteomes" id="UP001178461">
    <property type="component" value="Chromosome 4"/>
</dbReference>
<evidence type="ECO:0000256" key="5">
    <source>
        <dbReference type="ARBA" id="ARBA00022723"/>
    </source>
</evidence>
<proteinExistence type="inferred from homology"/>
<dbReference type="GO" id="GO:0005833">
    <property type="term" value="C:hemoglobin complex"/>
    <property type="evidence" value="ECO:0007669"/>
    <property type="project" value="TreeGrafter"/>
</dbReference>
<dbReference type="GO" id="GO:0005344">
    <property type="term" value="F:oxygen carrier activity"/>
    <property type="evidence" value="ECO:0007669"/>
    <property type="project" value="UniProtKB-KW"/>
</dbReference>
<dbReference type="GO" id="GO:0020037">
    <property type="term" value="F:heme binding"/>
    <property type="evidence" value="ECO:0007669"/>
    <property type="project" value="InterPro"/>
</dbReference>
<evidence type="ECO:0000256" key="4">
    <source>
        <dbReference type="ARBA" id="ARBA00022621"/>
    </source>
</evidence>
<dbReference type="InterPro" id="IPR000971">
    <property type="entry name" value="Globin"/>
</dbReference>
<dbReference type="EMBL" id="OX395129">
    <property type="protein sequence ID" value="CAI5773818.1"/>
    <property type="molecule type" value="Genomic_DNA"/>
</dbReference>
<dbReference type="InterPro" id="IPR009050">
    <property type="entry name" value="Globin-like_sf"/>
</dbReference>
<dbReference type="GO" id="GO:0031720">
    <property type="term" value="F:haptoglobin binding"/>
    <property type="evidence" value="ECO:0007669"/>
    <property type="project" value="TreeGrafter"/>
</dbReference>
<keyword evidence="10" id="KW-1185">Reference proteome</keyword>
<dbReference type="GO" id="GO:0043177">
    <property type="term" value="F:organic acid binding"/>
    <property type="evidence" value="ECO:0007669"/>
    <property type="project" value="TreeGrafter"/>
</dbReference>
<evidence type="ECO:0000313" key="10">
    <source>
        <dbReference type="Proteomes" id="UP001178461"/>
    </source>
</evidence>
<dbReference type="GO" id="GO:0004601">
    <property type="term" value="F:peroxidase activity"/>
    <property type="evidence" value="ECO:0007669"/>
    <property type="project" value="TreeGrafter"/>
</dbReference>